<dbReference type="SUPFAM" id="SSF56112">
    <property type="entry name" value="Protein kinase-like (PK-like)"/>
    <property type="match status" value="1"/>
</dbReference>
<reference evidence="1" key="2">
    <citation type="submission" date="2023-06" db="EMBL/GenBank/DDBJ databases">
        <authorList>
            <consortium name="Lawrence Berkeley National Laboratory"/>
            <person name="Haridas S."/>
            <person name="Hensen N."/>
            <person name="Bonometti L."/>
            <person name="Westerberg I."/>
            <person name="Brannstrom I.O."/>
            <person name="Guillou S."/>
            <person name="Cros-Aarteil S."/>
            <person name="Calhoun S."/>
            <person name="Kuo A."/>
            <person name="Mondo S."/>
            <person name="Pangilinan J."/>
            <person name="Riley R."/>
            <person name="LaButti K."/>
            <person name="Andreopoulos B."/>
            <person name="Lipzen A."/>
            <person name="Chen C."/>
            <person name="Yanf M."/>
            <person name="Daum C."/>
            <person name="Ng V."/>
            <person name="Clum A."/>
            <person name="Steindorff A."/>
            <person name="Ohm R."/>
            <person name="Martin F."/>
            <person name="Silar P."/>
            <person name="Natvig D."/>
            <person name="Lalanne C."/>
            <person name="Gautier V."/>
            <person name="Ament-velasquez S.L."/>
            <person name="Kruys A."/>
            <person name="Hutchinson M.I."/>
            <person name="Powell A.J."/>
            <person name="Barry K."/>
            <person name="Miller A.N."/>
            <person name="Grigoriev I.V."/>
            <person name="Debuchy R."/>
            <person name="Gladieux P."/>
            <person name="Thoren M.H."/>
            <person name="Johannesson H."/>
        </authorList>
    </citation>
    <scope>NUCLEOTIDE SEQUENCE</scope>
    <source>
        <strain evidence="1">CBS 232.78</strain>
    </source>
</reference>
<comment type="caution">
    <text evidence="1">The sequence shown here is derived from an EMBL/GenBank/DDBJ whole genome shotgun (WGS) entry which is preliminary data.</text>
</comment>
<dbReference type="InterPro" id="IPR011009">
    <property type="entry name" value="Kinase-like_dom_sf"/>
</dbReference>
<proteinExistence type="predicted"/>
<gene>
    <name evidence="1" type="ORF">B0H63DRAFT_496881</name>
</gene>
<evidence type="ECO:0000313" key="2">
    <source>
        <dbReference type="Proteomes" id="UP001285441"/>
    </source>
</evidence>
<dbReference type="EMBL" id="JAULSW010000008">
    <property type="protein sequence ID" value="KAK3372345.1"/>
    <property type="molecule type" value="Genomic_DNA"/>
</dbReference>
<dbReference type="Proteomes" id="UP001285441">
    <property type="component" value="Unassembled WGS sequence"/>
</dbReference>
<evidence type="ECO:0008006" key="3">
    <source>
        <dbReference type="Google" id="ProtNLM"/>
    </source>
</evidence>
<name>A0AAE0N6S0_9PEZI</name>
<protein>
    <recommendedName>
        <fullName evidence="3">Protein kinase domain-containing protein</fullName>
    </recommendedName>
</protein>
<sequence length="135" mass="15182">MSDEIHFLSGFTTKDLVAYGISGLVVLDTSTGTVVKASPNEERSNATAVEQQIYERFVQRGGHKGILIYYGTFEWGIRIDTEADIFAFGSTLYELMNESRPYAGLLDRAIEESVIAKCWYGECEKCRQSCSPFER</sequence>
<dbReference type="AlphaFoldDB" id="A0AAE0N6S0"/>
<organism evidence="1 2">
    <name type="scientific">Podospora didyma</name>
    <dbReference type="NCBI Taxonomy" id="330526"/>
    <lineage>
        <taxon>Eukaryota</taxon>
        <taxon>Fungi</taxon>
        <taxon>Dikarya</taxon>
        <taxon>Ascomycota</taxon>
        <taxon>Pezizomycotina</taxon>
        <taxon>Sordariomycetes</taxon>
        <taxon>Sordariomycetidae</taxon>
        <taxon>Sordariales</taxon>
        <taxon>Podosporaceae</taxon>
        <taxon>Podospora</taxon>
    </lineage>
</organism>
<keyword evidence="2" id="KW-1185">Reference proteome</keyword>
<accession>A0AAE0N6S0</accession>
<reference evidence="1" key="1">
    <citation type="journal article" date="2023" name="Mol. Phylogenet. Evol.">
        <title>Genome-scale phylogeny and comparative genomics of the fungal order Sordariales.</title>
        <authorList>
            <person name="Hensen N."/>
            <person name="Bonometti L."/>
            <person name="Westerberg I."/>
            <person name="Brannstrom I.O."/>
            <person name="Guillou S."/>
            <person name="Cros-Aarteil S."/>
            <person name="Calhoun S."/>
            <person name="Haridas S."/>
            <person name="Kuo A."/>
            <person name="Mondo S."/>
            <person name="Pangilinan J."/>
            <person name="Riley R."/>
            <person name="LaButti K."/>
            <person name="Andreopoulos B."/>
            <person name="Lipzen A."/>
            <person name="Chen C."/>
            <person name="Yan M."/>
            <person name="Daum C."/>
            <person name="Ng V."/>
            <person name="Clum A."/>
            <person name="Steindorff A."/>
            <person name="Ohm R.A."/>
            <person name="Martin F."/>
            <person name="Silar P."/>
            <person name="Natvig D.O."/>
            <person name="Lalanne C."/>
            <person name="Gautier V."/>
            <person name="Ament-Velasquez S.L."/>
            <person name="Kruys A."/>
            <person name="Hutchinson M.I."/>
            <person name="Powell A.J."/>
            <person name="Barry K."/>
            <person name="Miller A.N."/>
            <person name="Grigoriev I.V."/>
            <person name="Debuchy R."/>
            <person name="Gladieux P."/>
            <person name="Hiltunen Thoren M."/>
            <person name="Johannesson H."/>
        </authorList>
    </citation>
    <scope>NUCLEOTIDE SEQUENCE</scope>
    <source>
        <strain evidence="1">CBS 232.78</strain>
    </source>
</reference>
<evidence type="ECO:0000313" key="1">
    <source>
        <dbReference type="EMBL" id="KAK3372345.1"/>
    </source>
</evidence>